<dbReference type="GO" id="GO:0051289">
    <property type="term" value="P:protein homotetramerization"/>
    <property type="evidence" value="ECO:0007669"/>
    <property type="project" value="TreeGrafter"/>
</dbReference>
<proteinExistence type="predicted"/>
<evidence type="ECO:0000256" key="1">
    <source>
        <dbReference type="ARBA" id="ARBA00022603"/>
    </source>
</evidence>
<keyword evidence="3" id="KW-0949">S-adenosyl-L-methionine</keyword>
<comment type="caution">
    <text evidence="5">The sequence shown here is derived from an EMBL/GenBank/DDBJ whole genome shotgun (WGS) entry which is preliminary data.</text>
</comment>
<dbReference type="GO" id="GO:0046500">
    <property type="term" value="P:S-adenosylmethionine metabolic process"/>
    <property type="evidence" value="ECO:0007669"/>
    <property type="project" value="TreeGrafter"/>
</dbReference>
<dbReference type="InterPro" id="IPR014369">
    <property type="entry name" value="Gly/Sar_N_MeTrfase"/>
</dbReference>
<dbReference type="GO" id="GO:1901052">
    <property type="term" value="P:sarcosine metabolic process"/>
    <property type="evidence" value="ECO:0007669"/>
    <property type="project" value="TreeGrafter"/>
</dbReference>
<dbReference type="PANTHER" id="PTHR16458">
    <property type="entry name" value="GLYCINE N-METHYLTRANSFERASE"/>
    <property type="match status" value="1"/>
</dbReference>
<evidence type="ECO:0000256" key="3">
    <source>
        <dbReference type="ARBA" id="ARBA00022691"/>
    </source>
</evidence>
<organism evidence="5 6">
    <name type="scientific">candidate division KSB3 bacterium</name>
    <dbReference type="NCBI Taxonomy" id="2044937"/>
    <lineage>
        <taxon>Bacteria</taxon>
        <taxon>candidate division KSB3</taxon>
    </lineage>
</organism>
<evidence type="ECO:0000313" key="5">
    <source>
        <dbReference type="EMBL" id="PID55807.1"/>
    </source>
</evidence>
<dbReference type="SUPFAM" id="SSF53335">
    <property type="entry name" value="S-adenosyl-L-methionine-dependent methyltransferases"/>
    <property type="match status" value="1"/>
</dbReference>
<dbReference type="GO" id="GO:0042802">
    <property type="term" value="F:identical protein binding"/>
    <property type="evidence" value="ECO:0007669"/>
    <property type="project" value="TreeGrafter"/>
</dbReference>
<keyword evidence="2" id="KW-0808">Transferase</keyword>
<name>A0A2G6E1G7_9BACT</name>
<evidence type="ECO:0000256" key="2">
    <source>
        <dbReference type="ARBA" id="ARBA00022679"/>
    </source>
</evidence>
<evidence type="ECO:0000313" key="6">
    <source>
        <dbReference type="Proteomes" id="UP000229740"/>
    </source>
</evidence>
<dbReference type="AlphaFoldDB" id="A0A2G6E1G7"/>
<dbReference type="InterPro" id="IPR029063">
    <property type="entry name" value="SAM-dependent_MTases_sf"/>
</dbReference>
<dbReference type="CDD" id="cd02440">
    <property type="entry name" value="AdoMet_MTases"/>
    <property type="match status" value="1"/>
</dbReference>
<dbReference type="GO" id="GO:0006111">
    <property type="term" value="P:regulation of gluconeogenesis"/>
    <property type="evidence" value="ECO:0007669"/>
    <property type="project" value="TreeGrafter"/>
</dbReference>
<dbReference type="InterPro" id="IPR041698">
    <property type="entry name" value="Methyltransf_25"/>
</dbReference>
<dbReference type="GO" id="GO:0005829">
    <property type="term" value="C:cytosol"/>
    <property type="evidence" value="ECO:0007669"/>
    <property type="project" value="TreeGrafter"/>
</dbReference>
<dbReference type="Gene3D" id="3.40.50.150">
    <property type="entry name" value="Vaccinia Virus protein VP39"/>
    <property type="match status" value="1"/>
</dbReference>
<keyword evidence="1" id="KW-0489">Methyltransferase</keyword>
<feature type="domain" description="Methyltransferase" evidence="4">
    <location>
        <begin position="41"/>
        <end position="137"/>
    </location>
</feature>
<dbReference type="PANTHER" id="PTHR16458:SF2">
    <property type="entry name" value="GLYCINE N-METHYLTRANSFERASE"/>
    <property type="match status" value="1"/>
</dbReference>
<dbReference type="Proteomes" id="UP000229740">
    <property type="component" value="Unassembled WGS sequence"/>
</dbReference>
<protein>
    <recommendedName>
        <fullName evidence="4">Methyltransferase domain-containing protein</fullName>
    </recommendedName>
</protein>
<dbReference type="GO" id="GO:0006730">
    <property type="term" value="P:one-carbon metabolic process"/>
    <property type="evidence" value="ECO:0007669"/>
    <property type="project" value="TreeGrafter"/>
</dbReference>
<reference evidence="5 6" key="1">
    <citation type="submission" date="2017-10" db="EMBL/GenBank/DDBJ databases">
        <title>Novel microbial diversity and functional potential in the marine mammal oral microbiome.</title>
        <authorList>
            <person name="Dudek N.K."/>
            <person name="Sun C.L."/>
            <person name="Burstein D."/>
            <person name="Kantor R.S."/>
            <person name="Aliaga Goltsman D.S."/>
            <person name="Bik E.M."/>
            <person name="Thomas B.C."/>
            <person name="Banfield J.F."/>
            <person name="Relman D.A."/>
        </authorList>
    </citation>
    <scope>NUCLEOTIDE SEQUENCE [LARGE SCALE GENOMIC DNA]</scope>
    <source>
        <strain evidence="5">DOLZORAL124_49_17</strain>
    </source>
</reference>
<dbReference type="Gene3D" id="2.20.25.110">
    <property type="entry name" value="S-adenosyl-L-methionine-dependent methyltransferases"/>
    <property type="match status" value="1"/>
</dbReference>
<accession>A0A2G6E1G7</accession>
<dbReference type="Pfam" id="PF13649">
    <property type="entry name" value="Methyltransf_25"/>
    <property type="match status" value="1"/>
</dbReference>
<dbReference type="GO" id="GO:0046498">
    <property type="term" value="P:S-adenosylhomocysteine metabolic process"/>
    <property type="evidence" value="ECO:0007669"/>
    <property type="project" value="TreeGrafter"/>
</dbReference>
<dbReference type="GO" id="GO:0016594">
    <property type="term" value="F:glycine binding"/>
    <property type="evidence" value="ECO:0007669"/>
    <property type="project" value="TreeGrafter"/>
</dbReference>
<dbReference type="EMBL" id="PDPS01000043">
    <property type="protein sequence ID" value="PID55807.1"/>
    <property type="molecule type" value="Genomic_DNA"/>
</dbReference>
<evidence type="ECO:0000259" key="4">
    <source>
        <dbReference type="Pfam" id="PF13649"/>
    </source>
</evidence>
<gene>
    <name evidence="5" type="ORF">CSB45_14435</name>
</gene>
<dbReference type="GO" id="GO:0032259">
    <property type="term" value="P:methylation"/>
    <property type="evidence" value="ECO:0007669"/>
    <property type="project" value="UniProtKB-KW"/>
</dbReference>
<sequence>MGFYEEIVSDYDSMTRFQERRQREISVLQQWIERYHFRSALDTACGTGLHAVILAQLGLDVVAADISEAMLQQARSHARELNVSIPWVQSGMQDLSQKFDRHFDAVLCLGNSLPHLVTQADLQAAIESFWRLLAPGGILVIQMLNYDRVLELQERLVGIHREGTTEYIRFYDFLPECLRFNLLTVEWEADKASRHRLSSTELYPYRKRDLEAALKKFEGMTAEYYGSMDFHPFAERESPNLVLAARKASRS</sequence>
<dbReference type="GO" id="GO:1904047">
    <property type="term" value="F:S-adenosyl-L-methionine binding"/>
    <property type="evidence" value="ECO:0007669"/>
    <property type="project" value="TreeGrafter"/>
</dbReference>
<dbReference type="GO" id="GO:0017174">
    <property type="term" value="F:glycine N-methyltransferase activity"/>
    <property type="evidence" value="ECO:0007669"/>
    <property type="project" value="InterPro"/>
</dbReference>